<evidence type="ECO:0000313" key="2">
    <source>
        <dbReference type="Proteomes" id="UP000272942"/>
    </source>
</evidence>
<organism evidence="3">
    <name type="scientific">Echinostoma caproni</name>
    <dbReference type="NCBI Taxonomy" id="27848"/>
    <lineage>
        <taxon>Eukaryota</taxon>
        <taxon>Metazoa</taxon>
        <taxon>Spiralia</taxon>
        <taxon>Lophotrochozoa</taxon>
        <taxon>Platyhelminthes</taxon>
        <taxon>Trematoda</taxon>
        <taxon>Digenea</taxon>
        <taxon>Plagiorchiida</taxon>
        <taxon>Echinostomata</taxon>
        <taxon>Echinostomatoidea</taxon>
        <taxon>Echinostomatidae</taxon>
        <taxon>Echinostoma</taxon>
    </lineage>
</organism>
<keyword evidence="2" id="KW-1185">Reference proteome</keyword>
<proteinExistence type="predicted"/>
<sequence>MHRPGKTIPQADFLSRWSKFAAAKKCYFIATASLVSGEELRRYTKRYYAANITALSKGWRPYVKLKFAAFYAHREEISVQTDGILCRNDGLFIPPPLRKVVLKDLHKSHFSIR</sequence>
<name>A0A183AX05_9TREM</name>
<dbReference type="WBParaSite" id="ECPE_0001152501-mRNA-1">
    <property type="protein sequence ID" value="ECPE_0001152501-mRNA-1"/>
    <property type="gene ID" value="ECPE_0001152501"/>
</dbReference>
<dbReference type="EMBL" id="UZAN01050933">
    <property type="protein sequence ID" value="VDP88569.1"/>
    <property type="molecule type" value="Genomic_DNA"/>
</dbReference>
<evidence type="ECO:0000313" key="3">
    <source>
        <dbReference type="WBParaSite" id="ECPE_0001152501-mRNA-1"/>
    </source>
</evidence>
<accession>A0A183AX05</accession>
<gene>
    <name evidence="1" type="ORF">ECPE_LOCUS11491</name>
</gene>
<dbReference type="OrthoDB" id="10063139at2759"/>
<evidence type="ECO:0000313" key="1">
    <source>
        <dbReference type="EMBL" id="VDP88569.1"/>
    </source>
</evidence>
<dbReference type="AlphaFoldDB" id="A0A183AX05"/>
<reference evidence="1 2" key="2">
    <citation type="submission" date="2018-11" db="EMBL/GenBank/DDBJ databases">
        <authorList>
            <consortium name="Pathogen Informatics"/>
        </authorList>
    </citation>
    <scope>NUCLEOTIDE SEQUENCE [LARGE SCALE GENOMIC DNA]</scope>
    <source>
        <strain evidence="1 2">Egypt</strain>
    </source>
</reference>
<protein>
    <submittedName>
        <fullName evidence="1 3">Uncharacterized protein</fullName>
    </submittedName>
</protein>
<dbReference type="Proteomes" id="UP000272942">
    <property type="component" value="Unassembled WGS sequence"/>
</dbReference>
<reference evidence="3" key="1">
    <citation type="submission" date="2016-06" db="UniProtKB">
        <authorList>
            <consortium name="WormBaseParasite"/>
        </authorList>
    </citation>
    <scope>IDENTIFICATION</scope>
</reference>